<dbReference type="EMBL" id="AP022567">
    <property type="protein sequence ID" value="BBX37060.1"/>
    <property type="molecule type" value="Genomic_DNA"/>
</dbReference>
<dbReference type="InterPro" id="IPR011006">
    <property type="entry name" value="CheY-like_superfamily"/>
</dbReference>
<evidence type="ECO:0000256" key="2">
    <source>
        <dbReference type="ARBA" id="ARBA00022777"/>
    </source>
</evidence>
<dbReference type="SUPFAM" id="SSF52172">
    <property type="entry name" value="CheY-like"/>
    <property type="match status" value="1"/>
</dbReference>
<dbReference type="Gene3D" id="1.10.10.10">
    <property type="entry name" value="Winged helix-like DNA-binding domain superfamily/Winged helix DNA-binding domain"/>
    <property type="match status" value="1"/>
</dbReference>
<dbReference type="SMART" id="SM01012">
    <property type="entry name" value="ANTAR"/>
    <property type="match status" value="1"/>
</dbReference>
<dbReference type="Pfam" id="PF13185">
    <property type="entry name" value="GAF_2"/>
    <property type="match status" value="1"/>
</dbReference>
<keyword evidence="8" id="KW-1185">Reference proteome</keyword>
<dbReference type="PIRSF" id="PIRSF036625">
    <property type="entry name" value="GAF_ANTAR"/>
    <property type="match status" value="1"/>
</dbReference>
<reference evidence="7" key="3">
    <citation type="submission" date="2023-03" db="EMBL/GenBank/DDBJ databases">
        <title>Draft genome sequence of a Mycolicibacterium mageritense strain H4_3_1 isolated from a hybrid biological-inorganic system reactor.</title>
        <authorList>
            <person name="Feng X."/>
            <person name="Kazama D."/>
            <person name="Sato K."/>
            <person name="Kobayashi H."/>
        </authorList>
    </citation>
    <scope>NUCLEOTIDE SEQUENCE</scope>
    <source>
        <strain evidence="7">H4_3_1</strain>
    </source>
</reference>
<dbReference type="PROSITE" id="PS50921">
    <property type="entry name" value="ANTAR"/>
    <property type="match status" value="1"/>
</dbReference>
<evidence type="ECO:0000256" key="4">
    <source>
        <dbReference type="ARBA" id="ARBA00023163"/>
    </source>
</evidence>
<evidence type="ECO:0000256" key="3">
    <source>
        <dbReference type="ARBA" id="ARBA00023015"/>
    </source>
</evidence>
<dbReference type="InterPro" id="IPR029016">
    <property type="entry name" value="GAF-like_dom_sf"/>
</dbReference>
<feature type="domain" description="ANTAR" evidence="5">
    <location>
        <begin position="161"/>
        <end position="222"/>
    </location>
</feature>
<dbReference type="GO" id="GO:0003723">
    <property type="term" value="F:RNA binding"/>
    <property type="evidence" value="ECO:0007669"/>
    <property type="project" value="InterPro"/>
</dbReference>
<dbReference type="EMBL" id="AP027452">
    <property type="protein sequence ID" value="BDY31903.1"/>
    <property type="molecule type" value="Genomic_DNA"/>
</dbReference>
<proteinExistence type="predicted"/>
<dbReference type="GO" id="GO:0016301">
    <property type="term" value="F:kinase activity"/>
    <property type="evidence" value="ECO:0007669"/>
    <property type="project" value="UniProtKB-KW"/>
</dbReference>
<dbReference type="InterPro" id="IPR005561">
    <property type="entry name" value="ANTAR"/>
</dbReference>
<evidence type="ECO:0000313" key="7">
    <source>
        <dbReference type="EMBL" id="BDY31903.1"/>
    </source>
</evidence>
<dbReference type="InterPro" id="IPR036388">
    <property type="entry name" value="WH-like_DNA-bd_sf"/>
</dbReference>
<reference evidence="6 8" key="1">
    <citation type="journal article" date="2019" name="Emerg. Microbes Infect.">
        <title>Comprehensive subspecies identification of 175 nontuberculous mycobacteria species based on 7547 genomic profiles.</title>
        <authorList>
            <person name="Matsumoto Y."/>
            <person name="Kinjo T."/>
            <person name="Motooka D."/>
            <person name="Nabeya D."/>
            <person name="Jung N."/>
            <person name="Uechi K."/>
            <person name="Horii T."/>
            <person name="Iida T."/>
            <person name="Fujita J."/>
            <person name="Nakamura S."/>
        </authorList>
    </citation>
    <scope>NUCLEOTIDE SEQUENCE [LARGE SCALE GENOMIC DNA]</scope>
    <source>
        <strain evidence="6 8">JCM 12375</strain>
    </source>
</reference>
<protein>
    <recommendedName>
        <fullName evidence="5">ANTAR domain-containing protein</fullName>
    </recommendedName>
</protein>
<keyword evidence="3" id="KW-0805">Transcription regulation</keyword>
<reference evidence="6" key="2">
    <citation type="submission" date="2020-02" db="EMBL/GenBank/DDBJ databases">
        <authorList>
            <person name="Matsumoto Y."/>
            <person name="Motooka D."/>
            <person name="Nakamura S."/>
        </authorList>
    </citation>
    <scope>NUCLEOTIDE SEQUENCE</scope>
    <source>
        <strain evidence="6">JCM 12375</strain>
    </source>
</reference>
<evidence type="ECO:0000313" key="9">
    <source>
        <dbReference type="Proteomes" id="UP001241092"/>
    </source>
</evidence>
<dbReference type="Pfam" id="PF03861">
    <property type="entry name" value="ANTAR"/>
    <property type="match status" value="1"/>
</dbReference>
<dbReference type="SUPFAM" id="SSF55781">
    <property type="entry name" value="GAF domain-like"/>
    <property type="match status" value="1"/>
</dbReference>
<evidence type="ECO:0000256" key="1">
    <source>
        <dbReference type="ARBA" id="ARBA00022679"/>
    </source>
</evidence>
<gene>
    <name evidence="7" type="ORF">hbim_05861</name>
    <name evidence="6" type="ORF">MMAGJ_63420</name>
</gene>
<dbReference type="RefSeq" id="WP_036442041.1">
    <property type="nucleotide sequence ID" value="NZ_AP022567.1"/>
</dbReference>
<accession>A0AAI8XRF8</accession>
<dbReference type="AlphaFoldDB" id="A0AAI8XRF8"/>
<keyword evidence="1" id="KW-0808">Transferase</keyword>
<dbReference type="Proteomes" id="UP001241092">
    <property type="component" value="Chromosome"/>
</dbReference>
<name>A0AAI8XRF8_MYCME</name>
<evidence type="ECO:0000259" key="5">
    <source>
        <dbReference type="PROSITE" id="PS50921"/>
    </source>
</evidence>
<sequence>MSEKTDQDLAGRMAELAREVATPTSIDVVLKRVTATAVELIDGADVAGVLLIRGRNFESHAITSELAEQLDRLQEELQEGPCYEAAVDELVVRTDDFRTETRWPAYSRMVVDIGVLSGLSFKLYTSSRTAGALNLFAFRPNAFSPDDEAIGSVLAAHAAVAILASRHDENLQSAIASRDVIGQAKGILMERFHVDAVQAFELLRELSQTSNVRLADIARRVVDSSRQERQ</sequence>
<evidence type="ECO:0000313" key="8">
    <source>
        <dbReference type="Proteomes" id="UP000465622"/>
    </source>
</evidence>
<evidence type="ECO:0000313" key="6">
    <source>
        <dbReference type="EMBL" id="BBX37060.1"/>
    </source>
</evidence>
<dbReference type="Proteomes" id="UP000465622">
    <property type="component" value="Chromosome"/>
</dbReference>
<keyword evidence="4" id="KW-0804">Transcription</keyword>
<dbReference type="InterPro" id="IPR003018">
    <property type="entry name" value="GAF"/>
</dbReference>
<keyword evidence="2" id="KW-0418">Kinase</keyword>
<organism evidence="7 9">
    <name type="scientific">Mycolicibacterium mageritense</name>
    <name type="common">Mycobacterium mageritense</name>
    <dbReference type="NCBI Taxonomy" id="53462"/>
    <lineage>
        <taxon>Bacteria</taxon>
        <taxon>Bacillati</taxon>
        <taxon>Actinomycetota</taxon>
        <taxon>Actinomycetes</taxon>
        <taxon>Mycobacteriales</taxon>
        <taxon>Mycobacteriaceae</taxon>
        <taxon>Mycolicibacterium</taxon>
    </lineage>
</organism>
<dbReference type="Gene3D" id="3.30.450.40">
    <property type="match status" value="1"/>
</dbReference>
<dbReference type="InterPro" id="IPR012074">
    <property type="entry name" value="GAF_ANTAR"/>
</dbReference>